<proteinExistence type="inferred from homology"/>
<evidence type="ECO:0000313" key="7">
    <source>
        <dbReference type="Proteomes" id="UP000005824"/>
    </source>
</evidence>
<reference evidence="6 7" key="1">
    <citation type="journal article" date="2011" name="J. Bacteriol.">
        <title>Genome sequence of Chthoniobacter flavus Ellin428, an aerobic heterotrophic soil bacterium.</title>
        <authorList>
            <person name="Kant R."/>
            <person name="van Passel M.W."/>
            <person name="Palva A."/>
            <person name="Lucas S."/>
            <person name="Lapidus A."/>
            <person name="Glavina Del Rio T."/>
            <person name="Dalin E."/>
            <person name="Tice H."/>
            <person name="Bruce D."/>
            <person name="Goodwin L."/>
            <person name="Pitluck S."/>
            <person name="Larimer F.W."/>
            <person name="Land M.L."/>
            <person name="Hauser L."/>
            <person name="Sangwan P."/>
            <person name="de Vos W.M."/>
            <person name="Janssen P.H."/>
            <person name="Smidt H."/>
        </authorList>
    </citation>
    <scope>NUCLEOTIDE SEQUENCE [LARGE SCALE GENOMIC DNA]</scope>
    <source>
        <strain evidence="6 7">Ellin428</strain>
    </source>
</reference>
<evidence type="ECO:0000256" key="1">
    <source>
        <dbReference type="ARBA" id="ARBA00023002"/>
    </source>
</evidence>
<evidence type="ECO:0000256" key="3">
    <source>
        <dbReference type="HAMAP-Rule" id="MF_01400"/>
    </source>
</evidence>
<sequence>MQVRAADPTPTDDKEKAKETVNVTVNMNKDELRKKLTPQQYKVACEGSTEPPFHNAYWNNHEAGIYVDVISGEPLFTSLDKFDSGTGWPSFTRTLKKDAIVEKRDESFGAVRTEVRSSKSDAHLGHVFNDGPAPTGLRYCINSASLKFIPVAELKAKGYGEYLPLFEKAGEAKPEAKAEEPAKK</sequence>
<accession>B4CY30</accession>
<dbReference type="EC" id="1.8.4.12" evidence="3"/>
<dbReference type="InParanoid" id="B4CY30"/>
<gene>
    <name evidence="3" type="primary">msrB</name>
    <name evidence="6" type="ORF">CfE428DRAFT_1471</name>
</gene>
<organism evidence="6 7">
    <name type="scientific">Chthoniobacter flavus Ellin428</name>
    <dbReference type="NCBI Taxonomy" id="497964"/>
    <lineage>
        <taxon>Bacteria</taxon>
        <taxon>Pseudomonadati</taxon>
        <taxon>Verrucomicrobiota</taxon>
        <taxon>Spartobacteria</taxon>
        <taxon>Chthoniobacterales</taxon>
        <taxon>Chthoniobacteraceae</taxon>
        <taxon>Chthoniobacter</taxon>
    </lineage>
</organism>
<dbReference type="STRING" id="497964.CfE428DRAFT_1471"/>
<dbReference type="FunFam" id="2.170.150.20:FF:000003">
    <property type="entry name" value="Peptide methionine sulfoxide reductase MsrB"/>
    <property type="match status" value="1"/>
</dbReference>
<evidence type="ECO:0000259" key="5">
    <source>
        <dbReference type="PROSITE" id="PS51790"/>
    </source>
</evidence>
<dbReference type="Pfam" id="PF01641">
    <property type="entry name" value="SelR"/>
    <property type="match status" value="1"/>
</dbReference>
<dbReference type="GO" id="GO:0030091">
    <property type="term" value="P:protein repair"/>
    <property type="evidence" value="ECO:0007669"/>
    <property type="project" value="InterPro"/>
</dbReference>
<feature type="region of interest" description="Disordered" evidence="4">
    <location>
        <begin position="1"/>
        <end position="20"/>
    </location>
</feature>
<comment type="catalytic activity">
    <reaction evidence="2 3">
        <text>L-methionyl-[protein] + [thioredoxin]-disulfide + H2O = L-methionyl-(R)-S-oxide-[protein] + [thioredoxin]-dithiol</text>
        <dbReference type="Rhea" id="RHEA:24164"/>
        <dbReference type="Rhea" id="RHEA-COMP:10698"/>
        <dbReference type="Rhea" id="RHEA-COMP:10700"/>
        <dbReference type="Rhea" id="RHEA-COMP:12313"/>
        <dbReference type="Rhea" id="RHEA-COMP:12314"/>
        <dbReference type="ChEBI" id="CHEBI:15377"/>
        <dbReference type="ChEBI" id="CHEBI:16044"/>
        <dbReference type="ChEBI" id="CHEBI:29950"/>
        <dbReference type="ChEBI" id="CHEBI:45764"/>
        <dbReference type="ChEBI" id="CHEBI:50058"/>
        <dbReference type="EC" id="1.8.4.12"/>
    </reaction>
</comment>
<comment type="similarity">
    <text evidence="3">Belongs to the MsrB Met sulfoxide reductase family.</text>
</comment>
<dbReference type="SUPFAM" id="SSF51316">
    <property type="entry name" value="Mss4-like"/>
    <property type="match status" value="1"/>
</dbReference>
<dbReference type="PROSITE" id="PS51790">
    <property type="entry name" value="MSRB"/>
    <property type="match status" value="1"/>
</dbReference>
<dbReference type="PANTHER" id="PTHR10173">
    <property type="entry name" value="METHIONINE SULFOXIDE REDUCTASE"/>
    <property type="match status" value="1"/>
</dbReference>
<keyword evidence="1 3" id="KW-0560">Oxidoreductase</keyword>
<protein>
    <recommendedName>
        <fullName evidence="3">Peptide methionine sulfoxide reductase MsrB</fullName>
        <ecNumber evidence="3">1.8.4.12</ecNumber>
    </recommendedName>
    <alternativeName>
        <fullName evidence="3">Peptide-methionine (R)-S-oxide reductase</fullName>
    </alternativeName>
</protein>
<dbReference type="NCBIfam" id="TIGR00357">
    <property type="entry name" value="peptide-methionine (R)-S-oxide reductase MsrB"/>
    <property type="match status" value="1"/>
</dbReference>
<dbReference type="HAMAP" id="MF_01400">
    <property type="entry name" value="MsrB"/>
    <property type="match status" value="1"/>
</dbReference>
<evidence type="ECO:0000256" key="2">
    <source>
        <dbReference type="ARBA" id="ARBA00048488"/>
    </source>
</evidence>
<dbReference type="AlphaFoldDB" id="B4CY30"/>
<feature type="active site" description="Nucleophile" evidence="3">
    <location>
        <position position="140"/>
    </location>
</feature>
<dbReference type="PANTHER" id="PTHR10173:SF59">
    <property type="entry name" value="PEPTIDE METHIONINE SULFOXIDE REDUCTASE MSRA_MSRB"/>
    <property type="match status" value="1"/>
</dbReference>
<feature type="domain" description="MsrB" evidence="5">
    <location>
        <begin position="29"/>
        <end position="151"/>
    </location>
</feature>
<dbReference type="eggNOG" id="COG0229">
    <property type="taxonomic scope" value="Bacteria"/>
</dbReference>
<evidence type="ECO:0000256" key="4">
    <source>
        <dbReference type="SAM" id="MobiDB-lite"/>
    </source>
</evidence>
<dbReference type="InterPro" id="IPR028427">
    <property type="entry name" value="Met_Sox_Rdtase_MsrB"/>
</dbReference>
<dbReference type="InterPro" id="IPR011057">
    <property type="entry name" value="Mss4-like_sf"/>
</dbReference>
<comment type="caution">
    <text evidence="6">The sequence shown here is derived from an EMBL/GenBank/DDBJ whole genome shotgun (WGS) entry which is preliminary data.</text>
</comment>
<dbReference type="Proteomes" id="UP000005824">
    <property type="component" value="Unassembled WGS sequence"/>
</dbReference>
<dbReference type="GO" id="GO:0033743">
    <property type="term" value="F:peptide-methionine (R)-S-oxide reductase activity"/>
    <property type="evidence" value="ECO:0007669"/>
    <property type="project" value="UniProtKB-UniRule"/>
</dbReference>
<name>B4CY30_9BACT</name>
<dbReference type="FunCoup" id="B4CY30">
    <property type="interactions" value="468"/>
</dbReference>
<comment type="caution">
    <text evidence="3">Lacks conserved residue(s) required for the propagation of feature annotation.</text>
</comment>
<dbReference type="GO" id="GO:0006979">
    <property type="term" value="P:response to oxidative stress"/>
    <property type="evidence" value="ECO:0007669"/>
    <property type="project" value="InterPro"/>
</dbReference>
<evidence type="ECO:0000313" key="6">
    <source>
        <dbReference type="EMBL" id="EDY21178.1"/>
    </source>
</evidence>
<dbReference type="GO" id="GO:0005737">
    <property type="term" value="C:cytoplasm"/>
    <property type="evidence" value="ECO:0007669"/>
    <property type="project" value="TreeGrafter"/>
</dbReference>
<keyword evidence="7" id="KW-1185">Reference proteome</keyword>
<dbReference type="InterPro" id="IPR002579">
    <property type="entry name" value="Met_Sox_Rdtase_MsrB_dom"/>
</dbReference>
<dbReference type="Gene3D" id="2.170.150.20">
    <property type="entry name" value="Peptide methionine sulfoxide reductase"/>
    <property type="match status" value="1"/>
</dbReference>
<dbReference type="EMBL" id="ABVL01000003">
    <property type="protein sequence ID" value="EDY21178.1"/>
    <property type="molecule type" value="Genomic_DNA"/>
</dbReference>